<evidence type="ECO:0000259" key="4">
    <source>
        <dbReference type="PROSITE" id="PS50835"/>
    </source>
</evidence>
<dbReference type="PANTHER" id="PTHR45080:SF8">
    <property type="entry name" value="IG-LIKE DOMAIN-CONTAINING PROTEIN"/>
    <property type="match status" value="1"/>
</dbReference>
<dbReference type="EMBL" id="GEBQ01001968">
    <property type="protein sequence ID" value="JAT38009.1"/>
    <property type="molecule type" value="Transcribed_RNA"/>
</dbReference>
<dbReference type="InterPro" id="IPR050958">
    <property type="entry name" value="Cell_Adh-Cytoskel_Orgn"/>
</dbReference>
<gene>
    <name evidence="5" type="ORF">g.50664</name>
</gene>
<dbReference type="InterPro" id="IPR013098">
    <property type="entry name" value="Ig_I-set"/>
</dbReference>
<keyword evidence="1" id="KW-0732">Signal</keyword>
<dbReference type="SUPFAM" id="SSF48726">
    <property type="entry name" value="Immunoglobulin"/>
    <property type="match status" value="1"/>
</dbReference>
<dbReference type="InterPro" id="IPR007110">
    <property type="entry name" value="Ig-like_dom"/>
</dbReference>
<dbReference type="GO" id="GO:0007156">
    <property type="term" value="P:homophilic cell adhesion via plasma membrane adhesion molecules"/>
    <property type="evidence" value="ECO:0007669"/>
    <property type="project" value="TreeGrafter"/>
</dbReference>
<dbReference type="GO" id="GO:0008046">
    <property type="term" value="F:axon guidance receptor activity"/>
    <property type="evidence" value="ECO:0007669"/>
    <property type="project" value="TreeGrafter"/>
</dbReference>
<dbReference type="PANTHER" id="PTHR45080">
    <property type="entry name" value="CONTACTIN 5"/>
    <property type="match status" value="1"/>
</dbReference>
<keyword evidence="2" id="KW-1015">Disulfide bond</keyword>
<evidence type="ECO:0000256" key="3">
    <source>
        <dbReference type="ARBA" id="ARBA00023319"/>
    </source>
</evidence>
<feature type="domain" description="Ig-like" evidence="4">
    <location>
        <begin position="59"/>
        <end position="115"/>
    </location>
</feature>
<accession>A0A1B6MQ44</accession>
<evidence type="ECO:0000256" key="1">
    <source>
        <dbReference type="ARBA" id="ARBA00022729"/>
    </source>
</evidence>
<dbReference type="GO" id="GO:0050808">
    <property type="term" value="P:synapse organization"/>
    <property type="evidence" value="ECO:0007669"/>
    <property type="project" value="TreeGrafter"/>
</dbReference>
<evidence type="ECO:0000256" key="2">
    <source>
        <dbReference type="ARBA" id="ARBA00023157"/>
    </source>
</evidence>
<dbReference type="AlphaFoldDB" id="A0A1B6MQ44"/>
<dbReference type="CDD" id="cd00096">
    <property type="entry name" value="Ig"/>
    <property type="match status" value="1"/>
</dbReference>
<dbReference type="GO" id="GO:0005886">
    <property type="term" value="C:plasma membrane"/>
    <property type="evidence" value="ECO:0007669"/>
    <property type="project" value="TreeGrafter"/>
</dbReference>
<dbReference type="Pfam" id="PF07679">
    <property type="entry name" value="I-set"/>
    <property type="match status" value="1"/>
</dbReference>
<name>A0A1B6MQ44_9HEMI</name>
<protein>
    <recommendedName>
        <fullName evidence="4">Ig-like domain-containing protein</fullName>
    </recommendedName>
</protein>
<proteinExistence type="predicted"/>
<dbReference type="InterPro" id="IPR036179">
    <property type="entry name" value="Ig-like_dom_sf"/>
</dbReference>
<feature type="non-terminal residue" evidence="5">
    <location>
        <position position="1"/>
    </location>
</feature>
<organism evidence="5">
    <name type="scientific">Graphocephala atropunctata</name>
    <dbReference type="NCBI Taxonomy" id="36148"/>
    <lineage>
        <taxon>Eukaryota</taxon>
        <taxon>Metazoa</taxon>
        <taxon>Ecdysozoa</taxon>
        <taxon>Arthropoda</taxon>
        <taxon>Hexapoda</taxon>
        <taxon>Insecta</taxon>
        <taxon>Pterygota</taxon>
        <taxon>Neoptera</taxon>
        <taxon>Paraneoptera</taxon>
        <taxon>Hemiptera</taxon>
        <taxon>Auchenorrhyncha</taxon>
        <taxon>Membracoidea</taxon>
        <taxon>Cicadellidae</taxon>
        <taxon>Cicadellinae</taxon>
        <taxon>Cicadellini</taxon>
        <taxon>Graphocephala</taxon>
    </lineage>
</organism>
<feature type="non-terminal residue" evidence="5">
    <location>
        <position position="115"/>
    </location>
</feature>
<evidence type="ECO:0000313" key="5">
    <source>
        <dbReference type="EMBL" id="JAT38009.1"/>
    </source>
</evidence>
<keyword evidence="3" id="KW-0393">Immunoglobulin domain</keyword>
<dbReference type="Gene3D" id="2.60.40.10">
    <property type="entry name" value="Immunoglobulins"/>
    <property type="match status" value="2"/>
</dbReference>
<dbReference type="InterPro" id="IPR013783">
    <property type="entry name" value="Ig-like_fold"/>
</dbReference>
<dbReference type="GO" id="GO:0030424">
    <property type="term" value="C:axon"/>
    <property type="evidence" value="ECO:0007669"/>
    <property type="project" value="TreeGrafter"/>
</dbReference>
<dbReference type="GO" id="GO:0043025">
    <property type="term" value="C:neuronal cell body"/>
    <property type="evidence" value="ECO:0007669"/>
    <property type="project" value="TreeGrafter"/>
</dbReference>
<dbReference type="PROSITE" id="PS50835">
    <property type="entry name" value="IG_LIKE"/>
    <property type="match status" value="1"/>
</dbReference>
<reference evidence="5" key="1">
    <citation type="submission" date="2015-11" db="EMBL/GenBank/DDBJ databases">
        <title>De novo transcriptome assembly of four potential Pierce s Disease insect vectors from Arizona vineyards.</title>
        <authorList>
            <person name="Tassone E.E."/>
        </authorList>
    </citation>
    <scope>NUCLEOTIDE SEQUENCE</scope>
</reference>
<sequence>QVPNTTRRLQVGSSLVFRRVDPHHDAGLYTCIAANLSSGFSLASRTATMDVHWLSEAAEVVLQSPQTVAEVKEGDNVTLKCHVEGSEDIRVEWFRNDERVSKSERVLPRGKRLHV</sequence>